<keyword evidence="15 17" id="KW-0472">Membrane</keyword>
<comment type="subcellular location">
    <subcellularLocation>
        <location evidence="1 17">Cell membrane</location>
        <topology evidence="1 17">Multi-pass membrane protein</topology>
    </subcellularLocation>
</comment>
<dbReference type="Pfam" id="PF00034">
    <property type="entry name" value="Cytochrom_C"/>
    <property type="match status" value="1"/>
</dbReference>
<evidence type="ECO:0000313" key="21">
    <source>
        <dbReference type="EMBL" id="AZA08899.1"/>
    </source>
</evidence>
<dbReference type="Proteomes" id="UP000271426">
    <property type="component" value="Chromosome"/>
</dbReference>
<gene>
    <name evidence="21" type="primary">qcrC</name>
    <name evidence="21" type="ORF">CPPEL_03855</name>
</gene>
<evidence type="ECO:0000256" key="3">
    <source>
        <dbReference type="ARBA" id="ARBA00017819"/>
    </source>
</evidence>
<evidence type="ECO:0000256" key="1">
    <source>
        <dbReference type="ARBA" id="ARBA00004651"/>
    </source>
</evidence>
<evidence type="ECO:0000256" key="5">
    <source>
        <dbReference type="ARBA" id="ARBA00022475"/>
    </source>
</evidence>
<keyword evidence="22" id="KW-1185">Reference proteome</keyword>
<evidence type="ECO:0000256" key="8">
    <source>
        <dbReference type="ARBA" id="ARBA00022692"/>
    </source>
</evidence>
<organism evidence="21 22">
    <name type="scientific">Corynebacterium pseudopelargi</name>
    <dbReference type="NCBI Taxonomy" id="2080757"/>
    <lineage>
        <taxon>Bacteria</taxon>
        <taxon>Bacillati</taxon>
        <taxon>Actinomycetota</taxon>
        <taxon>Actinomycetes</taxon>
        <taxon>Mycobacteriales</taxon>
        <taxon>Corynebacteriaceae</taxon>
        <taxon>Corynebacterium</taxon>
    </lineage>
</organism>
<feature type="transmembrane region" description="Helical" evidence="17">
    <location>
        <begin position="276"/>
        <end position="294"/>
    </location>
</feature>
<evidence type="ECO:0000256" key="12">
    <source>
        <dbReference type="ARBA" id="ARBA00022982"/>
    </source>
</evidence>
<feature type="transmembrane region" description="Helical" evidence="17">
    <location>
        <begin position="32"/>
        <end position="53"/>
    </location>
</feature>
<comment type="PTM">
    <text evidence="18">Binds 2 heme c groups covalently per subunit.</text>
</comment>
<feature type="binding site" description="axial binding residue" evidence="19">
    <location>
        <position position="195"/>
    </location>
    <ligand>
        <name>heme c</name>
        <dbReference type="ChEBI" id="CHEBI:61717"/>
        <label>2</label>
    </ligand>
    <ligandPart>
        <name>Fe</name>
        <dbReference type="ChEBI" id="CHEBI:18248"/>
    </ligandPart>
</feature>
<dbReference type="InterPro" id="IPR050597">
    <property type="entry name" value="Cytochrome_c_Oxidase_Subunit"/>
</dbReference>
<comment type="subunit">
    <text evidence="17">The cytochrome bc1 complex is composed of a cytochrome b (QcrB), the Rieske iron-sulfur protein (QcrA) and a diheme cytochrome c (QcrC) subunit.</text>
</comment>
<protein>
    <recommendedName>
        <fullName evidence="3 17">Cytochrome bc1 complex cytochrome c subunit</fullName>
        <ecNumber evidence="2 17">7.1.1.8</ecNumber>
    </recommendedName>
</protein>
<feature type="domain" description="Cytochrome c" evidence="20">
    <location>
        <begin position="178"/>
        <end position="256"/>
    </location>
</feature>
<dbReference type="EMBL" id="CP033898">
    <property type="protein sequence ID" value="AZA08899.1"/>
    <property type="molecule type" value="Genomic_DNA"/>
</dbReference>
<keyword evidence="8 17" id="KW-0812">Transmembrane</keyword>
<keyword evidence="4 17" id="KW-0813">Transport</keyword>
<evidence type="ECO:0000256" key="10">
    <source>
        <dbReference type="ARBA" id="ARBA00022737"/>
    </source>
</evidence>
<keyword evidence="14 17" id="KW-0408">Iron</keyword>
<keyword evidence="12 17" id="KW-0249">Electron transport</keyword>
<dbReference type="KEGG" id="cpso:CPPEL_03855"/>
<dbReference type="PANTHER" id="PTHR33751:SF13">
    <property type="entry name" value="CYTOCHROME BC1 COMPLEX CYTOCHROME C SUBUNIT"/>
    <property type="match status" value="1"/>
</dbReference>
<dbReference type="OrthoDB" id="9811281at2"/>
<feature type="binding site" description="covalent" evidence="18">
    <location>
        <position position="194"/>
    </location>
    <ligand>
        <name>heme c</name>
        <dbReference type="ChEBI" id="CHEBI:61717"/>
        <label>2</label>
    </ligand>
</feature>
<dbReference type="SUPFAM" id="SSF46626">
    <property type="entry name" value="Cytochrome c"/>
    <property type="match status" value="2"/>
</dbReference>
<dbReference type="AlphaFoldDB" id="A0A3G6IT99"/>
<dbReference type="PIRSF" id="PIRSF000007">
    <property type="entry name" value="Ubiq_cycred_cyc"/>
    <property type="match status" value="1"/>
</dbReference>
<evidence type="ECO:0000256" key="19">
    <source>
        <dbReference type="PIRSR" id="PIRSR000007-51"/>
    </source>
</evidence>
<dbReference type="GO" id="GO:0005506">
    <property type="term" value="F:iron ion binding"/>
    <property type="evidence" value="ECO:0007669"/>
    <property type="project" value="UniProtKB-UniRule"/>
</dbReference>
<reference evidence="21 22" key="1">
    <citation type="submission" date="2018-11" db="EMBL/GenBank/DDBJ databases">
        <authorList>
            <person name="Kleinhagauer T."/>
            <person name="Glaeser S.P."/>
            <person name="Spergser J."/>
            <person name="Ruckert C."/>
            <person name="Kaempfer P."/>
            <person name="Busse H.-J."/>
        </authorList>
    </citation>
    <scope>NUCLEOTIDE SEQUENCE [LARGE SCALE GENOMIC DNA]</scope>
    <source>
        <strain evidence="21 22">812CH</strain>
    </source>
</reference>
<evidence type="ECO:0000256" key="18">
    <source>
        <dbReference type="PIRSR" id="PIRSR000007-50"/>
    </source>
</evidence>
<keyword evidence="5 17" id="KW-1003">Cell membrane</keyword>
<evidence type="ECO:0000256" key="15">
    <source>
        <dbReference type="ARBA" id="ARBA00023136"/>
    </source>
</evidence>
<evidence type="ECO:0000256" key="6">
    <source>
        <dbReference type="ARBA" id="ARBA00022617"/>
    </source>
</evidence>
<dbReference type="InterPro" id="IPR009152">
    <property type="entry name" value="bc1_cytC-su"/>
</dbReference>
<feature type="binding site" description="covalent" evidence="18">
    <location>
        <position position="191"/>
    </location>
    <ligand>
        <name>heme c</name>
        <dbReference type="ChEBI" id="CHEBI:61717"/>
        <label>2</label>
    </ligand>
</feature>
<evidence type="ECO:0000256" key="4">
    <source>
        <dbReference type="ARBA" id="ARBA00022448"/>
    </source>
</evidence>
<feature type="domain" description="Cytochrome c" evidence="20">
    <location>
        <begin position="68"/>
        <end position="148"/>
    </location>
</feature>
<keyword evidence="9 17" id="KW-0479">Metal-binding</keyword>
<evidence type="ECO:0000259" key="20">
    <source>
        <dbReference type="PROSITE" id="PS51007"/>
    </source>
</evidence>
<dbReference type="PROSITE" id="PS51007">
    <property type="entry name" value="CYTC"/>
    <property type="match status" value="2"/>
</dbReference>
<dbReference type="InterPro" id="IPR009056">
    <property type="entry name" value="Cyt_c-like_dom"/>
</dbReference>
<evidence type="ECO:0000256" key="7">
    <source>
        <dbReference type="ARBA" id="ARBA00022660"/>
    </source>
</evidence>
<dbReference type="InterPro" id="IPR036909">
    <property type="entry name" value="Cyt_c-like_dom_sf"/>
</dbReference>
<sequence>MDTNPTNHEAVEQTVSATKAKKVKTRRKLRRTLAGAFALSVGLTGAGLLVNAATPDAQVATAQKDEQALIEEGKTIYDTACITCHGANLQGVKDRGPSLIGTGAGAVYFQVHSGRMPMTRNEAQVPRKPARYTEAQILALAAYVDANGGGPGIVYNQDGSIAMESLRGKNYDGKIDPADVARGSDLFRLNCASCHNFTGRGGALSSGKYAPVLDPANEQEIYQAMLTGPENMPKFSDRQLTADEKKDIIAFIKSSKETPSPGGWSLGGLGPVTEGMMMWLVGIVVLVAAALWIGSRS</sequence>
<evidence type="ECO:0000256" key="17">
    <source>
        <dbReference type="PIRNR" id="PIRNR000007"/>
    </source>
</evidence>
<evidence type="ECO:0000256" key="13">
    <source>
        <dbReference type="ARBA" id="ARBA00022989"/>
    </source>
</evidence>
<feature type="binding site" description="axial binding residue" evidence="19">
    <location>
        <position position="85"/>
    </location>
    <ligand>
        <name>heme c</name>
        <dbReference type="ChEBI" id="CHEBI:61717"/>
        <label>1</label>
    </ligand>
    <ligandPart>
        <name>Fe</name>
        <dbReference type="ChEBI" id="CHEBI:18248"/>
    </ligandPart>
</feature>
<keyword evidence="7 17" id="KW-0679">Respiratory chain</keyword>
<keyword evidence="6 17" id="KW-0349">Heme</keyword>
<evidence type="ECO:0000256" key="16">
    <source>
        <dbReference type="ARBA" id="ARBA00029351"/>
    </source>
</evidence>
<accession>A0A3G6IT99</accession>
<feature type="binding site" description="covalent" evidence="18">
    <location>
        <position position="84"/>
    </location>
    <ligand>
        <name>heme c</name>
        <dbReference type="ChEBI" id="CHEBI:61717"/>
        <label>1</label>
    </ligand>
</feature>
<dbReference type="GO" id="GO:0005886">
    <property type="term" value="C:plasma membrane"/>
    <property type="evidence" value="ECO:0007669"/>
    <property type="project" value="UniProtKB-SubCell"/>
</dbReference>
<keyword evidence="11 17" id="KW-1278">Translocase</keyword>
<keyword evidence="13 17" id="KW-1133">Transmembrane helix</keyword>
<evidence type="ECO:0000256" key="14">
    <source>
        <dbReference type="ARBA" id="ARBA00023004"/>
    </source>
</evidence>
<evidence type="ECO:0000313" key="22">
    <source>
        <dbReference type="Proteomes" id="UP000271426"/>
    </source>
</evidence>
<dbReference type="EC" id="7.1.1.8" evidence="2 17"/>
<evidence type="ECO:0000256" key="9">
    <source>
        <dbReference type="ARBA" id="ARBA00022723"/>
    </source>
</evidence>
<proteinExistence type="predicted"/>
<dbReference type="Gene3D" id="1.10.760.10">
    <property type="entry name" value="Cytochrome c-like domain"/>
    <property type="match status" value="2"/>
</dbReference>
<dbReference type="PANTHER" id="PTHR33751">
    <property type="entry name" value="CBB3-TYPE CYTOCHROME C OXIDASE SUBUNIT FIXP"/>
    <property type="match status" value="1"/>
</dbReference>
<evidence type="ECO:0000256" key="2">
    <source>
        <dbReference type="ARBA" id="ARBA00012951"/>
    </source>
</evidence>
<feature type="binding site" description="covalent" evidence="18">
    <location>
        <position position="81"/>
    </location>
    <ligand>
        <name>heme c</name>
        <dbReference type="ChEBI" id="CHEBI:61717"/>
        <label>1</label>
    </ligand>
</feature>
<keyword evidence="10" id="KW-0677">Repeat</keyword>
<dbReference type="GO" id="GO:0008121">
    <property type="term" value="F:quinol-cytochrome-c reductase activity"/>
    <property type="evidence" value="ECO:0007669"/>
    <property type="project" value="UniProtKB-UniRule"/>
</dbReference>
<evidence type="ECO:0000256" key="11">
    <source>
        <dbReference type="ARBA" id="ARBA00022967"/>
    </source>
</evidence>
<dbReference type="Pfam" id="PF13442">
    <property type="entry name" value="Cytochrome_CBB3"/>
    <property type="match status" value="1"/>
</dbReference>
<dbReference type="GO" id="GO:0020037">
    <property type="term" value="F:heme binding"/>
    <property type="evidence" value="ECO:0007669"/>
    <property type="project" value="UniProtKB-UniRule"/>
</dbReference>
<name>A0A3G6IT99_9CORY</name>
<comment type="catalytic activity">
    <reaction evidence="16 17">
        <text>a quinol + 2 Fe(III)-[cytochrome c](out) = a quinone + 2 Fe(II)-[cytochrome c](out) + 2 H(+)(out)</text>
        <dbReference type="Rhea" id="RHEA:11484"/>
        <dbReference type="Rhea" id="RHEA-COMP:10350"/>
        <dbReference type="Rhea" id="RHEA-COMP:14399"/>
        <dbReference type="ChEBI" id="CHEBI:15378"/>
        <dbReference type="ChEBI" id="CHEBI:24646"/>
        <dbReference type="ChEBI" id="CHEBI:29033"/>
        <dbReference type="ChEBI" id="CHEBI:29034"/>
        <dbReference type="ChEBI" id="CHEBI:132124"/>
        <dbReference type="EC" id="7.1.1.8"/>
    </reaction>
</comment>